<evidence type="ECO:0000259" key="3">
    <source>
        <dbReference type="Pfam" id="PF20152"/>
    </source>
</evidence>
<evidence type="ECO:0000313" key="4">
    <source>
        <dbReference type="EMBL" id="KAJ7020296.1"/>
    </source>
</evidence>
<feature type="transmembrane region" description="Helical" evidence="2">
    <location>
        <begin position="169"/>
        <end position="189"/>
    </location>
</feature>
<dbReference type="EMBL" id="JARJCM010000268">
    <property type="protein sequence ID" value="KAJ7020296.1"/>
    <property type="molecule type" value="Genomic_DNA"/>
</dbReference>
<gene>
    <name evidence="4" type="ORF">C8F04DRAFT_1318518</name>
</gene>
<dbReference type="InterPro" id="IPR045339">
    <property type="entry name" value="DUF6534"/>
</dbReference>
<sequence>MSTVDTVEYRAVALILGPWLIGFGLDIFLQGILTSQFFNYYSWYKDDHQPLQIIVAILAIGTYLKSCQAFAVVWNIFIVRYGDFDGGFRLSFTAWWEAGNALMVASIGLYVQSYFCYRLWMISRRWYIAAIVETVGVFAFGAAAVVTYINSGTVSAPNIKLISFWFSSHMAAVFITDILISTLTAYYLLRARKDVLPQTAGSIDALVRLTFQTAALATLGALINLIFTQVDIPTGTPEPASILSLFSMSLAKLYAISMMWTLNARRTIRAHRSLSGERSARSAARARAELGDVELSRVQIVTQRTHHIDVDDMFHPDRSDQKNVPTKSSTSSG</sequence>
<protein>
    <recommendedName>
        <fullName evidence="3">DUF6534 domain-containing protein</fullName>
    </recommendedName>
</protein>
<comment type="caution">
    <text evidence="4">The sequence shown here is derived from an EMBL/GenBank/DDBJ whole genome shotgun (WGS) entry which is preliminary data.</text>
</comment>
<feature type="transmembrane region" description="Helical" evidence="2">
    <location>
        <begin position="12"/>
        <end position="33"/>
    </location>
</feature>
<evidence type="ECO:0000313" key="5">
    <source>
        <dbReference type="Proteomes" id="UP001218188"/>
    </source>
</evidence>
<reference evidence="4" key="1">
    <citation type="submission" date="2023-03" db="EMBL/GenBank/DDBJ databases">
        <title>Massive genome expansion in bonnet fungi (Mycena s.s.) driven by repeated elements and novel gene families across ecological guilds.</title>
        <authorList>
            <consortium name="Lawrence Berkeley National Laboratory"/>
            <person name="Harder C.B."/>
            <person name="Miyauchi S."/>
            <person name="Viragh M."/>
            <person name="Kuo A."/>
            <person name="Thoen E."/>
            <person name="Andreopoulos B."/>
            <person name="Lu D."/>
            <person name="Skrede I."/>
            <person name="Drula E."/>
            <person name="Henrissat B."/>
            <person name="Morin E."/>
            <person name="Kohler A."/>
            <person name="Barry K."/>
            <person name="LaButti K."/>
            <person name="Morin E."/>
            <person name="Salamov A."/>
            <person name="Lipzen A."/>
            <person name="Mereny Z."/>
            <person name="Hegedus B."/>
            <person name="Baldrian P."/>
            <person name="Stursova M."/>
            <person name="Weitz H."/>
            <person name="Taylor A."/>
            <person name="Grigoriev I.V."/>
            <person name="Nagy L.G."/>
            <person name="Martin F."/>
            <person name="Kauserud H."/>
        </authorList>
    </citation>
    <scope>NUCLEOTIDE SEQUENCE</scope>
    <source>
        <strain evidence="4">CBHHK200</strain>
    </source>
</reference>
<feature type="transmembrane region" description="Helical" evidence="2">
    <location>
        <begin position="209"/>
        <end position="230"/>
    </location>
</feature>
<name>A0AAD6S309_9AGAR</name>
<feature type="transmembrane region" description="Helical" evidence="2">
    <location>
        <begin position="242"/>
        <end position="262"/>
    </location>
</feature>
<feature type="transmembrane region" description="Helical" evidence="2">
    <location>
        <begin position="53"/>
        <end position="78"/>
    </location>
</feature>
<feature type="compositionally biased region" description="Basic and acidic residues" evidence="1">
    <location>
        <begin position="310"/>
        <end position="321"/>
    </location>
</feature>
<organism evidence="4 5">
    <name type="scientific">Mycena alexandri</name>
    <dbReference type="NCBI Taxonomy" id="1745969"/>
    <lineage>
        <taxon>Eukaryota</taxon>
        <taxon>Fungi</taxon>
        <taxon>Dikarya</taxon>
        <taxon>Basidiomycota</taxon>
        <taxon>Agaricomycotina</taxon>
        <taxon>Agaricomycetes</taxon>
        <taxon>Agaricomycetidae</taxon>
        <taxon>Agaricales</taxon>
        <taxon>Marasmiineae</taxon>
        <taxon>Mycenaceae</taxon>
        <taxon>Mycena</taxon>
    </lineage>
</organism>
<proteinExistence type="predicted"/>
<evidence type="ECO:0000256" key="1">
    <source>
        <dbReference type="SAM" id="MobiDB-lite"/>
    </source>
</evidence>
<keyword evidence="5" id="KW-1185">Reference proteome</keyword>
<evidence type="ECO:0000256" key="2">
    <source>
        <dbReference type="SAM" id="Phobius"/>
    </source>
</evidence>
<keyword evidence="2" id="KW-0472">Membrane</keyword>
<feature type="domain" description="DUF6534" evidence="3">
    <location>
        <begin position="174"/>
        <end position="266"/>
    </location>
</feature>
<accession>A0AAD6S309</accession>
<dbReference type="Pfam" id="PF20152">
    <property type="entry name" value="DUF6534"/>
    <property type="match status" value="1"/>
</dbReference>
<feature type="region of interest" description="Disordered" evidence="1">
    <location>
        <begin position="310"/>
        <end position="333"/>
    </location>
</feature>
<dbReference type="AlphaFoldDB" id="A0AAD6S309"/>
<feature type="transmembrane region" description="Helical" evidence="2">
    <location>
        <begin position="126"/>
        <end position="149"/>
    </location>
</feature>
<dbReference type="PANTHER" id="PTHR40465:SF1">
    <property type="entry name" value="DUF6534 DOMAIN-CONTAINING PROTEIN"/>
    <property type="match status" value="1"/>
</dbReference>
<keyword evidence="2" id="KW-0812">Transmembrane</keyword>
<dbReference type="PANTHER" id="PTHR40465">
    <property type="entry name" value="CHROMOSOME 1, WHOLE GENOME SHOTGUN SEQUENCE"/>
    <property type="match status" value="1"/>
</dbReference>
<dbReference type="Proteomes" id="UP001218188">
    <property type="component" value="Unassembled WGS sequence"/>
</dbReference>
<feature type="compositionally biased region" description="Polar residues" evidence="1">
    <location>
        <begin position="322"/>
        <end position="333"/>
    </location>
</feature>
<keyword evidence="2" id="KW-1133">Transmembrane helix</keyword>